<comment type="caution">
    <text evidence="7">The sequence shown here is derived from an EMBL/GenBank/DDBJ whole genome shotgun (WGS) entry which is preliminary data.</text>
</comment>
<evidence type="ECO:0000313" key="7">
    <source>
        <dbReference type="EMBL" id="GGW64782.1"/>
    </source>
</evidence>
<dbReference type="PROSITE" id="PS50110">
    <property type="entry name" value="RESPONSE_REGULATORY"/>
    <property type="match status" value="1"/>
</dbReference>
<keyword evidence="1 3" id="KW-0597">Phosphoprotein</keyword>
<keyword evidence="4" id="KW-0175">Coiled coil</keyword>
<reference evidence="8" key="1">
    <citation type="journal article" date="2019" name="Int. J. Syst. Evol. Microbiol.">
        <title>The Global Catalogue of Microorganisms (GCM) 10K type strain sequencing project: providing services to taxonomists for standard genome sequencing and annotation.</title>
        <authorList>
            <consortium name="The Broad Institute Genomics Platform"/>
            <consortium name="The Broad Institute Genome Sequencing Center for Infectious Disease"/>
            <person name="Wu L."/>
            <person name="Ma J."/>
        </authorList>
    </citation>
    <scope>NUCLEOTIDE SEQUENCE [LARGE SCALE GENOMIC DNA]</scope>
    <source>
        <strain evidence="8">KCTC 23723</strain>
    </source>
</reference>
<dbReference type="Pfam" id="PF00072">
    <property type="entry name" value="Response_reg"/>
    <property type="match status" value="1"/>
</dbReference>
<keyword evidence="5" id="KW-0812">Transmembrane</keyword>
<keyword evidence="5" id="KW-1133">Transmembrane helix</keyword>
<name>A0ABQ2WMW5_9ALTE</name>
<protein>
    <recommendedName>
        <fullName evidence="6">Response regulatory domain-containing protein</fullName>
    </recommendedName>
</protein>
<organism evidence="7 8">
    <name type="scientific">Alishewanella tabrizica</name>
    <dbReference type="NCBI Taxonomy" id="671278"/>
    <lineage>
        <taxon>Bacteria</taxon>
        <taxon>Pseudomonadati</taxon>
        <taxon>Pseudomonadota</taxon>
        <taxon>Gammaproteobacteria</taxon>
        <taxon>Alteromonadales</taxon>
        <taxon>Alteromonadaceae</taxon>
        <taxon>Alishewanella</taxon>
    </lineage>
</organism>
<dbReference type="PANTHER" id="PTHR45339">
    <property type="entry name" value="HYBRID SIGNAL TRANSDUCTION HISTIDINE KINASE J"/>
    <property type="match status" value="1"/>
</dbReference>
<evidence type="ECO:0000259" key="6">
    <source>
        <dbReference type="PROSITE" id="PS50110"/>
    </source>
</evidence>
<dbReference type="EMBL" id="BMYR01000008">
    <property type="protein sequence ID" value="GGW64782.1"/>
    <property type="molecule type" value="Genomic_DNA"/>
</dbReference>
<feature type="coiled-coil region" evidence="4">
    <location>
        <begin position="229"/>
        <end position="274"/>
    </location>
</feature>
<gene>
    <name evidence="7" type="ORF">GCM10008111_20880</name>
</gene>
<evidence type="ECO:0000256" key="2">
    <source>
        <dbReference type="ARBA" id="ARBA00023012"/>
    </source>
</evidence>
<dbReference type="CDD" id="cd17546">
    <property type="entry name" value="REC_hyHK_CKI1_RcsC-like"/>
    <property type="match status" value="1"/>
</dbReference>
<dbReference type="SMART" id="SM00448">
    <property type="entry name" value="REC"/>
    <property type="match status" value="1"/>
</dbReference>
<dbReference type="InterPro" id="IPR001789">
    <property type="entry name" value="Sig_transdc_resp-reg_receiver"/>
</dbReference>
<evidence type="ECO:0000256" key="4">
    <source>
        <dbReference type="SAM" id="Coils"/>
    </source>
</evidence>
<keyword evidence="8" id="KW-1185">Reference proteome</keyword>
<keyword evidence="2" id="KW-0902">Two-component regulatory system</keyword>
<dbReference type="Proteomes" id="UP000634667">
    <property type="component" value="Unassembled WGS sequence"/>
</dbReference>
<evidence type="ECO:0000256" key="3">
    <source>
        <dbReference type="PROSITE-ProRule" id="PRU00169"/>
    </source>
</evidence>
<dbReference type="Gene3D" id="3.40.50.2300">
    <property type="match status" value="1"/>
</dbReference>
<dbReference type="InterPro" id="IPR011006">
    <property type="entry name" value="CheY-like_superfamily"/>
</dbReference>
<dbReference type="PANTHER" id="PTHR45339:SF1">
    <property type="entry name" value="HYBRID SIGNAL TRANSDUCTION HISTIDINE KINASE J"/>
    <property type="match status" value="1"/>
</dbReference>
<proteinExistence type="predicted"/>
<accession>A0ABQ2WMW5</accession>
<dbReference type="RefSeq" id="WP_189483161.1">
    <property type="nucleotide sequence ID" value="NZ_BMYR01000008.1"/>
</dbReference>
<evidence type="ECO:0000256" key="1">
    <source>
        <dbReference type="ARBA" id="ARBA00022553"/>
    </source>
</evidence>
<feature type="domain" description="Response regulatory" evidence="6">
    <location>
        <begin position="594"/>
        <end position="710"/>
    </location>
</feature>
<feature type="transmembrane region" description="Helical" evidence="5">
    <location>
        <begin position="7"/>
        <end position="29"/>
    </location>
</feature>
<evidence type="ECO:0000313" key="8">
    <source>
        <dbReference type="Proteomes" id="UP000634667"/>
    </source>
</evidence>
<dbReference type="SUPFAM" id="SSF52172">
    <property type="entry name" value="CheY-like"/>
    <property type="match status" value="1"/>
</dbReference>
<keyword evidence="5" id="KW-0472">Membrane</keyword>
<feature type="transmembrane region" description="Helical" evidence="5">
    <location>
        <begin position="161"/>
        <end position="181"/>
    </location>
</feature>
<evidence type="ECO:0000256" key="5">
    <source>
        <dbReference type="SAM" id="Phobius"/>
    </source>
</evidence>
<sequence length="712" mass="81062">MSQLLRYFALIYFAGSALLFIALMSWQHFYAEQRMQWHLQQYAELMKVSLRPFIKQSSAEQLSSHLTELQFSALLPVAALAVYQPNGEQIARSGASQLLPDQLNHVLQRQYQLQHSYERLLAVQPLYTLYTQVDHFGAFQIPDAYLVVVPELPELWPGIRAPFAITWSLLTGLFVLLWLVLRRVERQRRYWLERLAAPQITQVKIDDVNVNDRELPAEFASIQQVFSECEQAQKQLHNQVQDLQLMLENSQQACEQAERLQQHYQDNATTMQQQIAVWLQRYQQLSLRHEQLSAPVFNSLQQLHLLQATLQFTAPSMHTVPLSCSDWLAQHLPLLNHLAPADLAIDWIEGSANTNFTVQMDESLLLAIMQAMLLLVLRAEQAQRLLFRVQLEKGKNPQLQLHISCDGSGLPVHFTRQLALGEQVEWQWRDADIAFLQSCENVLAADFKVQSLEGLGCSIRFALPVTVQPAHVNTNIKHMIVFDADSERLQERAPALSVQAMELTLCNSVMQLEQKLQESIPEVLLLFVPPQAPDATWLELLNRYQHQVSIQIFVPKLNVVAWQAVAPSSISADFCLHRLQTLSLPQLPKRAIKKLLVVDDNETNQAFIAVLLQHKRIELQAALTGSEVVALCQTQQFDMILLDISLPDISGIDVAIQLRRLAGYQQTPIFAFTAHALPAEINAFKAAGMNDIVLKPLDPSKFETLLARYQLY</sequence>
<feature type="modified residue" description="4-aspartylphosphate" evidence="3">
    <location>
        <position position="643"/>
    </location>
</feature>